<evidence type="ECO:0000256" key="3">
    <source>
        <dbReference type="SAM" id="MobiDB-lite"/>
    </source>
</evidence>
<dbReference type="SUPFAM" id="SSF48371">
    <property type="entry name" value="ARM repeat"/>
    <property type="match status" value="1"/>
</dbReference>
<feature type="compositionally biased region" description="Basic residues" evidence="3">
    <location>
        <begin position="322"/>
        <end position="331"/>
    </location>
</feature>
<dbReference type="InterPro" id="IPR011989">
    <property type="entry name" value="ARM-like"/>
</dbReference>
<dbReference type="EMBL" id="MRZV01000692">
    <property type="protein sequence ID" value="PIK45703.1"/>
    <property type="molecule type" value="Genomic_DNA"/>
</dbReference>
<protein>
    <submittedName>
        <fullName evidence="4">Putative apoptosis inhibitor 5</fullName>
    </submittedName>
</protein>
<evidence type="ECO:0000313" key="4">
    <source>
        <dbReference type="EMBL" id="PIK45703.1"/>
    </source>
</evidence>
<name>A0A2G8KCJ3_STIJA</name>
<evidence type="ECO:0000313" key="5">
    <source>
        <dbReference type="Proteomes" id="UP000230750"/>
    </source>
</evidence>
<dbReference type="Gene3D" id="1.25.10.10">
    <property type="entry name" value="Leucine-rich Repeat Variant"/>
    <property type="match status" value="1"/>
</dbReference>
<dbReference type="PANTHER" id="PTHR12758:SF19">
    <property type="entry name" value="APOPTOSIS INHIBITOR 5"/>
    <property type="match status" value="1"/>
</dbReference>
<dbReference type="PANTHER" id="PTHR12758">
    <property type="entry name" value="APOPTOSIS INHIBITOR 5-RELATED"/>
    <property type="match status" value="1"/>
</dbReference>
<gene>
    <name evidence="4" type="ORF">BSL78_17433</name>
</gene>
<evidence type="ECO:0000256" key="2">
    <source>
        <dbReference type="ARBA" id="ARBA00022703"/>
    </source>
</evidence>
<accession>A0A2G8KCJ3</accession>
<comment type="caution">
    <text evidence="4">The sequence shown here is derived from an EMBL/GenBank/DDBJ whole genome shotgun (WGS) entry which is preliminary data.</text>
</comment>
<feature type="region of interest" description="Disordered" evidence="3">
    <location>
        <begin position="282"/>
        <end position="339"/>
    </location>
</feature>
<dbReference type="InterPro" id="IPR016024">
    <property type="entry name" value="ARM-type_fold"/>
</dbReference>
<feature type="compositionally biased region" description="Basic and acidic residues" evidence="3">
    <location>
        <begin position="282"/>
        <end position="321"/>
    </location>
</feature>
<sequence length="373" mass="42031">MATVEQLYKDYGILADAKDKAGEHEAAYNSILSAVDGGSSEKRLAAQFIPKFFKHFPSLSEKAIHAQLDLCEDEDSSIRRQAIKELPNLCRASPDNHFHIADVLTQLLQSDDPQDTSTVNSALMALFKLDAENTLGGLFNQILTGEDLVRDRAIKFLSNRIKTFPEDITTPQVEEVLIQKCKEVLSDVTGEEFISFMKILSGTKTMQSLQGRQQLVELVVEQADFQSDFIASEPDLVDRLTQCLKQAVPLFSKNVPSTQFVLYLCEKVIPVLEEIKPAVTEKKSNGAKAGETEEKEEGKKEGEEEEAKGDGDKESPEAEERRRRREKKKMRNQQQQCILEEGKEDRVVHTWKSLSTSQKWRCIVGRSLSNHTL</sequence>
<evidence type="ECO:0000256" key="1">
    <source>
        <dbReference type="ARBA" id="ARBA00009515"/>
    </source>
</evidence>
<comment type="similarity">
    <text evidence="1">Belongs to the API5 family.</text>
</comment>
<reference evidence="4 5" key="1">
    <citation type="journal article" date="2017" name="PLoS Biol.">
        <title>The sea cucumber genome provides insights into morphological evolution and visceral regeneration.</title>
        <authorList>
            <person name="Zhang X."/>
            <person name="Sun L."/>
            <person name="Yuan J."/>
            <person name="Sun Y."/>
            <person name="Gao Y."/>
            <person name="Zhang L."/>
            <person name="Li S."/>
            <person name="Dai H."/>
            <person name="Hamel J.F."/>
            <person name="Liu C."/>
            <person name="Yu Y."/>
            <person name="Liu S."/>
            <person name="Lin W."/>
            <person name="Guo K."/>
            <person name="Jin S."/>
            <person name="Xu P."/>
            <person name="Storey K.B."/>
            <person name="Huan P."/>
            <person name="Zhang T."/>
            <person name="Zhou Y."/>
            <person name="Zhang J."/>
            <person name="Lin C."/>
            <person name="Li X."/>
            <person name="Xing L."/>
            <person name="Huo D."/>
            <person name="Sun M."/>
            <person name="Wang L."/>
            <person name="Mercier A."/>
            <person name="Li F."/>
            <person name="Yang H."/>
            <person name="Xiang J."/>
        </authorList>
    </citation>
    <scope>NUCLEOTIDE SEQUENCE [LARGE SCALE GENOMIC DNA]</scope>
    <source>
        <strain evidence="4">Shaxun</strain>
        <tissue evidence="4">Muscle</tissue>
    </source>
</reference>
<proteinExistence type="inferred from homology"/>
<keyword evidence="5" id="KW-1185">Reference proteome</keyword>
<dbReference type="GO" id="GO:0003723">
    <property type="term" value="F:RNA binding"/>
    <property type="evidence" value="ECO:0007669"/>
    <property type="project" value="TreeGrafter"/>
</dbReference>
<dbReference type="OrthoDB" id="19224at2759"/>
<dbReference type="Proteomes" id="UP000230750">
    <property type="component" value="Unassembled WGS sequence"/>
</dbReference>
<dbReference type="AlphaFoldDB" id="A0A2G8KCJ3"/>
<dbReference type="STRING" id="307972.A0A2G8KCJ3"/>
<keyword evidence="2" id="KW-0053">Apoptosis</keyword>
<dbReference type="GO" id="GO:0043066">
    <property type="term" value="P:negative regulation of apoptotic process"/>
    <property type="evidence" value="ECO:0007669"/>
    <property type="project" value="TreeGrafter"/>
</dbReference>
<dbReference type="GO" id="GO:0006915">
    <property type="term" value="P:apoptotic process"/>
    <property type="evidence" value="ECO:0007669"/>
    <property type="project" value="UniProtKB-KW"/>
</dbReference>
<dbReference type="GO" id="GO:0005634">
    <property type="term" value="C:nucleus"/>
    <property type="evidence" value="ECO:0007669"/>
    <property type="project" value="TreeGrafter"/>
</dbReference>
<dbReference type="Pfam" id="PF05918">
    <property type="entry name" value="API5"/>
    <property type="match status" value="1"/>
</dbReference>
<dbReference type="InterPro" id="IPR008383">
    <property type="entry name" value="API5"/>
</dbReference>
<organism evidence="4 5">
    <name type="scientific">Stichopus japonicus</name>
    <name type="common">Sea cucumber</name>
    <dbReference type="NCBI Taxonomy" id="307972"/>
    <lineage>
        <taxon>Eukaryota</taxon>
        <taxon>Metazoa</taxon>
        <taxon>Echinodermata</taxon>
        <taxon>Eleutherozoa</taxon>
        <taxon>Echinozoa</taxon>
        <taxon>Holothuroidea</taxon>
        <taxon>Aspidochirotacea</taxon>
        <taxon>Aspidochirotida</taxon>
        <taxon>Stichopodidae</taxon>
        <taxon>Apostichopus</taxon>
    </lineage>
</organism>